<keyword evidence="2" id="KW-0812">Transmembrane</keyword>
<proteinExistence type="predicted"/>
<feature type="region of interest" description="Disordered" evidence="1">
    <location>
        <begin position="17"/>
        <end position="47"/>
    </location>
</feature>
<feature type="compositionally biased region" description="Polar residues" evidence="1">
    <location>
        <begin position="143"/>
        <end position="158"/>
    </location>
</feature>
<evidence type="ECO:0000313" key="4">
    <source>
        <dbReference type="Proteomes" id="UP000762676"/>
    </source>
</evidence>
<sequence length="168" mass="18538">MSVNILSQGVEVDLPKAGLEPQTSWSESRASTTRPQHHTIQTSKQRRKSNRCVMPNDYYNYIGVHGHATSDSINRSKLIDCHRLNAGLLDQGLNPGPQSERRVTRQRCHIILAIIVAFTVTTTTAAISTGSTKTTTKSPSAKCPNSTRSPPTPRLNTNDITLLKYRSL</sequence>
<gene>
    <name evidence="3" type="ORF">ElyMa_006712400</name>
</gene>
<organism evidence="3 4">
    <name type="scientific">Elysia marginata</name>
    <dbReference type="NCBI Taxonomy" id="1093978"/>
    <lineage>
        <taxon>Eukaryota</taxon>
        <taxon>Metazoa</taxon>
        <taxon>Spiralia</taxon>
        <taxon>Lophotrochozoa</taxon>
        <taxon>Mollusca</taxon>
        <taxon>Gastropoda</taxon>
        <taxon>Heterobranchia</taxon>
        <taxon>Euthyneura</taxon>
        <taxon>Panpulmonata</taxon>
        <taxon>Sacoglossa</taxon>
        <taxon>Placobranchoidea</taxon>
        <taxon>Plakobranchidae</taxon>
        <taxon>Elysia</taxon>
    </lineage>
</organism>
<reference evidence="3 4" key="1">
    <citation type="journal article" date="2021" name="Elife">
        <title>Chloroplast acquisition without the gene transfer in kleptoplastic sea slugs, Plakobranchus ocellatus.</title>
        <authorList>
            <person name="Maeda T."/>
            <person name="Takahashi S."/>
            <person name="Yoshida T."/>
            <person name="Shimamura S."/>
            <person name="Takaki Y."/>
            <person name="Nagai Y."/>
            <person name="Toyoda A."/>
            <person name="Suzuki Y."/>
            <person name="Arimoto A."/>
            <person name="Ishii H."/>
            <person name="Satoh N."/>
            <person name="Nishiyama T."/>
            <person name="Hasebe M."/>
            <person name="Maruyama T."/>
            <person name="Minagawa J."/>
            <person name="Obokata J."/>
            <person name="Shigenobu S."/>
        </authorList>
    </citation>
    <scope>NUCLEOTIDE SEQUENCE [LARGE SCALE GENOMIC DNA]</scope>
</reference>
<keyword evidence="2" id="KW-1133">Transmembrane helix</keyword>
<keyword evidence="2" id="KW-0472">Membrane</keyword>
<comment type="caution">
    <text evidence="3">The sequence shown here is derived from an EMBL/GenBank/DDBJ whole genome shotgun (WGS) entry which is preliminary data.</text>
</comment>
<dbReference type="AlphaFoldDB" id="A0AAV4IRS7"/>
<evidence type="ECO:0000313" key="3">
    <source>
        <dbReference type="EMBL" id="GFS13037.1"/>
    </source>
</evidence>
<dbReference type="Proteomes" id="UP000762676">
    <property type="component" value="Unassembled WGS sequence"/>
</dbReference>
<name>A0AAV4IRS7_9GAST</name>
<accession>A0AAV4IRS7</accession>
<evidence type="ECO:0000256" key="1">
    <source>
        <dbReference type="SAM" id="MobiDB-lite"/>
    </source>
</evidence>
<feature type="region of interest" description="Disordered" evidence="1">
    <location>
        <begin position="129"/>
        <end position="158"/>
    </location>
</feature>
<evidence type="ECO:0000256" key="2">
    <source>
        <dbReference type="SAM" id="Phobius"/>
    </source>
</evidence>
<feature type="transmembrane region" description="Helical" evidence="2">
    <location>
        <begin position="110"/>
        <end position="130"/>
    </location>
</feature>
<feature type="compositionally biased region" description="Low complexity" evidence="1">
    <location>
        <begin position="129"/>
        <end position="141"/>
    </location>
</feature>
<dbReference type="EMBL" id="BMAT01013435">
    <property type="protein sequence ID" value="GFS13037.1"/>
    <property type="molecule type" value="Genomic_DNA"/>
</dbReference>
<keyword evidence="4" id="KW-1185">Reference proteome</keyword>
<feature type="compositionally biased region" description="Polar residues" evidence="1">
    <location>
        <begin position="21"/>
        <end position="43"/>
    </location>
</feature>
<protein>
    <submittedName>
        <fullName evidence="3">Uncharacterized protein</fullName>
    </submittedName>
</protein>